<dbReference type="CDD" id="cd12797">
    <property type="entry name" value="M23_peptidase"/>
    <property type="match status" value="1"/>
</dbReference>
<dbReference type="PANTHER" id="PTHR21666">
    <property type="entry name" value="PEPTIDASE-RELATED"/>
    <property type="match status" value="1"/>
</dbReference>
<dbReference type="InterPro" id="IPR016047">
    <property type="entry name" value="M23ase_b-sheet_dom"/>
</dbReference>
<dbReference type="InterPro" id="IPR050570">
    <property type="entry name" value="Cell_wall_metabolism_enzyme"/>
</dbReference>
<dbReference type="SUPFAM" id="SSF54106">
    <property type="entry name" value="LysM domain"/>
    <property type="match status" value="1"/>
</dbReference>
<dbReference type="RefSeq" id="WP_191760377.1">
    <property type="nucleotide sequence ID" value="NZ_VJXY01000037.1"/>
</dbReference>
<dbReference type="InterPro" id="IPR018392">
    <property type="entry name" value="LysM"/>
</dbReference>
<dbReference type="PANTHER" id="PTHR21666:SF290">
    <property type="entry name" value="PEPTIDASE M23 DOMAIN PROTEIN"/>
    <property type="match status" value="1"/>
</dbReference>
<feature type="chain" id="PRO_5041282665" evidence="1">
    <location>
        <begin position="32"/>
        <end position="296"/>
    </location>
</feature>
<dbReference type="Proteomes" id="UP001165986">
    <property type="component" value="Unassembled WGS sequence"/>
</dbReference>
<dbReference type="Gene3D" id="2.70.70.10">
    <property type="entry name" value="Glucose Permease (Domain IIA)"/>
    <property type="match status" value="1"/>
</dbReference>
<name>A0AA40T1Y9_9NOST</name>
<evidence type="ECO:0000313" key="4">
    <source>
        <dbReference type="Proteomes" id="UP001165986"/>
    </source>
</evidence>
<sequence length="296" mass="31528">MTLPYRQLFLCSLVSALGLASILPGLNSADAAVGDCPTPALSRFQRHKVARGETLESIAQRYNLVPTTIIGMNPALQNGAVAVGSILQIPPYNGIVVEVPRGQTWRQVATRYKVRADTLFEVNGCQKDPRIVFVPGINWSPNGSITKSPSPTNTGTQNRVPLAGYPLAQVTTVVLPYGWQINPATGEVFFHSGIDLLATVGTSVEAIAPGTVAFANDQGTYGKLVIINHSGGLQSRYAQLDSIKVTVGQQVKKGDLVGTVGTTGKPTANQPHLHFEVRSSSSLGWVAEDPKGYLKK</sequence>
<gene>
    <name evidence="3" type="ORF">FNW02_25980</name>
</gene>
<feature type="signal peptide" evidence="1">
    <location>
        <begin position="1"/>
        <end position="31"/>
    </location>
</feature>
<comment type="caution">
    <text evidence="3">The sequence shown here is derived from an EMBL/GenBank/DDBJ whole genome shotgun (WGS) entry which is preliminary data.</text>
</comment>
<dbReference type="EMBL" id="VJXY01000037">
    <property type="protein sequence ID" value="MBD6619180.1"/>
    <property type="molecule type" value="Genomic_DNA"/>
</dbReference>
<dbReference type="SMART" id="SM00257">
    <property type="entry name" value="LysM"/>
    <property type="match status" value="1"/>
</dbReference>
<dbReference type="AlphaFoldDB" id="A0AA40T1Y9"/>
<organism evidence="3 4">
    <name type="scientific">Komarekiella delphini-convector SJRDD-AB1</name>
    <dbReference type="NCBI Taxonomy" id="2593771"/>
    <lineage>
        <taxon>Bacteria</taxon>
        <taxon>Bacillati</taxon>
        <taxon>Cyanobacteriota</taxon>
        <taxon>Cyanophyceae</taxon>
        <taxon>Nostocales</taxon>
        <taxon>Nostocaceae</taxon>
        <taxon>Komarekiella</taxon>
        <taxon>Komarekiella delphini-convector</taxon>
    </lineage>
</organism>
<dbReference type="SUPFAM" id="SSF51261">
    <property type="entry name" value="Duplicated hybrid motif"/>
    <property type="match status" value="1"/>
</dbReference>
<dbReference type="CDD" id="cd00118">
    <property type="entry name" value="LysM"/>
    <property type="match status" value="1"/>
</dbReference>
<dbReference type="Gene3D" id="3.10.350.10">
    <property type="entry name" value="LysM domain"/>
    <property type="match status" value="1"/>
</dbReference>
<dbReference type="InterPro" id="IPR036779">
    <property type="entry name" value="LysM_dom_sf"/>
</dbReference>
<dbReference type="Pfam" id="PF01551">
    <property type="entry name" value="Peptidase_M23"/>
    <property type="match status" value="1"/>
</dbReference>
<keyword evidence="1" id="KW-0732">Signal</keyword>
<protein>
    <submittedName>
        <fullName evidence="3">M23 family metallopeptidase</fullName>
    </submittedName>
</protein>
<reference evidence="3" key="1">
    <citation type="submission" date="2019-07" db="EMBL/GenBank/DDBJ databases">
        <title>Toxilogical consequences of a new and cryptic species of cyanobacteria (Komarekiella delphini-convector) recovered from the epidermis of a bottlenose dolphin and 1500 ft. in the air.</title>
        <authorList>
            <person name="Brown A.O."/>
            <person name="Dvorak P."/>
            <person name="Villanueva C.D."/>
            <person name="Foss A.J."/>
            <person name="Garvey A.D."/>
            <person name="Gibson Q.A."/>
            <person name="Johansen J.R."/>
            <person name="Casamatta D.A."/>
        </authorList>
    </citation>
    <scope>NUCLEOTIDE SEQUENCE</scope>
    <source>
        <strain evidence="3">SJRDD-AB1</strain>
    </source>
</reference>
<accession>A0AA40T1Y9</accession>
<feature type="domain" description="LysM" evidence="2">
    <location>
        <begin position="45"/>
        <end position="89"/>
    </location>
</feature>
<dbReference type="InterPro" id="IPR011055">
    <property type="entry name" value="Dup_hybrid_motif"/>
</dbReference>
<dbReference type="PROSITE" id="PS51782">
    <property type="entry name" value="LYSM"/>
    <property type="match status" value="1"/>
</dbReference>
<evidence type="ECO:0000313" key="3">
    <source>
        <dbReference type="EMBL" id="MBD6619180.1"/>
    </source>
</evidence>
<evidence type="ECO:0000259" key="2">
    <source>
        <dbReference type="PROSITE" id="PS51782"/>
    </source>
</evidence>
<dbReference type="GO" id="GO:0004222">
    <property type="term" value="F:metalloendopeptidase activity"/>
    <property type="evidence" value="ECO:0007669"/>
    <property type="project" value="TreeGrafter"/>
</dbReference>
<dbReference type="Pfam" id="PF01476">
    <property type="entry name" value="LysM"/>
    <property type="match status" value="1"/>
</dbReference>
<proteinExistence type="predicted"/>
<evidence type="ECO:0000256" key="1">
    <source>
        <dbReference type="SAM" id="SignalP"/>
    </source>
</evidence>
<keyword evidence="4" id="KW-1185">Reference proteome</keyword>